<dbReference type="Proteomes" id="UP000664161">
    <property type="component" value="Unassembled WGS sequence"/>
</dbReference>
<dbReference type="RefSeq" id="WP_207969400.1">
    <property type="nucleotide sequence ID" value="NZ_JAGBKN010000007.1"/>
</dbReference>
<accession>A0AAW4IVF4</accession>
<keyword evidence="3" id="KW-1185">Reference proteome</keyword>
<dbReference type="Pfam" id="PF00753">
    <property type="entry name" value="Lactamase_B"/>
    <property type="match status" value="1"/>
</dbReference>
<dbReference type="SMART" id="SM00849">
    <property type="entry name" value="Lactamase_B"/>
    <property type="match status" value="1"/>
</dbReference>
<evidence type="ECO:0000313" key="3">
    <source>
        <dbReference type="Proteomes" id="UP000664161"/>
    </source>
</evidence>
<comment type="caution">
    <text evidence="2">The sequence shown here is derived from an EMBL/GenBank/DDBJ whole genome shotgun (WGS) entry which is preliminary data.</text>
</comment>
<dbReference type="InterPro" id="IPR036866">
    <property type="entry name" value="RibonucZ/Hydroxyglut_hydro"/>
</dbReference>
<organism evidence="2 3">
    <name type="scientific">Psychrobacter halodurans</name>
    <dbReference type="NCBI Taxonomy" id="2818439"/>
    <lineage>
        <taxon>Bacteria</taxon>
        <taxon>Pseudomonadati</taxon>
        <taxon>Pseudomonadota</taxon>
        <taxon>Gammaproteobacteria</taxon>
        <taxon>Moraxellales</taxon>
        <taxon>Moraxellaceae</taxon>
        <taxon>Psychrobacter</taxon>
    </lineage>
</organism>
<dbReference type="SUPFAM" id="SSF56281">
    <property type="entry name" value="Metallo-hydrolase/oxidoreductase"/>
    <property type="match status" value="1"/>
</dbReference>
<reference evidence="2 3" key="1">
    <citation type="submission" date="2021-03" db="EMBL/GenBank/DDBJ databases">
        <authorList>
            <person name="Shang D.-D."/>
            <person name="Du Z.-J."/>
            <person name="Chen G.-J."/>
        </authorList>
    </citation>
    <scope>NUCLEOTIDE SEQUENCE [LARGE SCALE GENOMIC DNA]</scope>
    <source>
        <strain evidence="2 3">F2608</strain>
    </source>
</reference>
<dbReference type="PANTHER" id="PTHR42951">
    <property type="entry name" value="METALLO-BETA-LACTAMASE DOMAIN-CONTAINING"/>
    <property type="match status" value="1"/>
</dbReference>
<evidence type="ECO:0000313" key="2">
    <source>
        <dbReference type="EMBL" id="MBO1516718.1"/>
    </source>
</evidence>
<name>A0AAW4IVF4_9GAMM</name>
<dbReference type="Gene3D" id="3.60.15.10">
    <property type="entry name" value="Ribonuclease Z/Hydroxyacylglutathione hydrolase-like"/>
    <property type="match status" value="1"/>
</dbReference>
<feature type="domain" description="Metallo-beta-lactamase" evidence="1">
    <location>
        <begin position="13"/>
        <end position="212"/>
    </location>
</feature>
<dbReference type="InterPro" id="IPR050855">
    <property type="entry name" value="NDM-1-like"/>
</dbReference>
<sequence>MSLCEIVRLEGYIQSTYLAVYPDKIMLLDGGCRPDVALVLDYIKTTLQRPLTDLKVVMVTHMHPDHAGGALQFKKQTGCLIVSADKKTQWYGGIGGRAMHVIDMNLAHYVARRQGRSAKNLYYPAHLNPDVMVKDGDCVPEFDEWQVLETPGHTDRDLSLFHLPSRQVYTADLIIKLRHKFVAPFPIYDPKLYIQSLQKIKALKPSVVMMAHGRELAIDDATFDMLITQAPKHPRTIKDTIKHKLLWRKDADFTVFSRRRKSKR</sequence>
<protein>
    <submittedName>
        <fullName evidence="2">MBL fold metallo-hydrolase</fullName>
    </submittedName>
</protein>
<gene>
    <name evidence="2" type="ORF">J3491_05140</name>
</gene>
<dbReference type="AlphaFoldDB" id="A0AAW4IVF4"/>
<dbReference type="EMBL" id="JAGBKN010000007">
    <property type="protein sequence ID" value="MBO1516718.1"/>
    <property type="molecule type" value="Genomic_DNA"/>
</dbReference>
<proteinExistence type="predicted"/>
<evidence type="ECO:0000259" key="1">
    <source>
        <dbReference type="SMART" id="SM00849"/>
    </source>
</evidence>
<dbReference type="InterPro" id="IPR001279">
    <property type="entry name" value="Metallo-B-lactamas"/>
</dbReference>